<evidence type="ECO:0000313" key="1">
    <source>
        <dbReference type="Proteomes" id="UP000035642"/>
    </source>
</evidence>
<name>A0A0K0D8N7_ANGCA</name>
<protein>
    <submittedName>
        <fullName evidence="2">Omp85 domain-containing protein</fullName>
    </submittedName>
</protein>
<dbReference type="STRING" id="6313.A0A0K0D8N7"/>
<reference evidence="1" key="1">
    <citation type="submission" date="2012-09" db="EMBL/GenBank/DDBJ databases">
        <authorList>
            <person name="Martin A.A."/>
        </authorList>
    </citation>
    <scope>NUCLEOTIDE SEQUENCE</scope>
</reference>
<organism evidence="1 2">
    <name type="scientific">Angiostrongylus cantonensis</name>
    <name type="common">Rat lungworm</name>
    <dbReference type="NCBI Taxonomy" id="6313"/>
    <lineage>
        <taxon>Eukaryota</taxon>
        <taxon>Metazoa</taxon>
        <taxon>Ecdysozoa</taxon>
        <taxon>Nematoda</taxon>
        <taxon>Chromadorea</taxon>
        <taxon>Rhabditida</taxon>
        <taxon>Rhabditina</taxon>
        <taxon>Rhabditomorpha</taxon>
        <taxon>Strongyloidea</taxon>
        <taxon>Metastrongylidae</taxon>
        <taxon>Angiostrongylus</taxon>
    </lineage>
</organism>
<dbReference type="WBParaSite" id="ACAC_0000643201-mRNA-1">
    <property type="protein sequence ID" value="ACAC_0000643201-mRNA-1"/>
    <property type="gene ID" value="ACAC_0000643201"/>
</dbReference>
<accession>A0A0K0D8N7</accession>
<dbReference type="AlphaFoldDB" id="A0A0K0D8N7"/>
<proteinExistence type="predicted"/>
<sequence>LAGGPTQELSIFRNLRVQSTGIKVYEDLCGDVKFGDNSQKRASSSLIYKVGQNKKSLDDSICSTVVQAQTVYGLACPSTPGKIIANFGASNQDNSRAEIGSMQMPTPSLESKIFFYRLSGLFRKFGRQHAIAYSSSDSTLAY</sequence>
<keyword evidence="1" id="KW-1185">Reference proteome</keyword>
<dbReference type="Proteomes" id="UP000035642">
    <property type="component" value="Unassembled WGS sequence"/>
</dbReference>
<reference evidence="2" key="2">
    <citation type="submission" date="2017-02" db="UniProtKB">
        <authorList>
            <consortium name="WormBaseParasite"/>
        </authorList>
    </citation>
    <scope>IDENTIFICATION</scope>
</reference>
<evidence type="ECO:0000313" key="2">
    <source>
        <dbReference type="WBParaSite" id="ACAC_0000643201-mRNA-1"/>
    </source>
</evidence>